<evidence type="ECO:0000313" key="2">
    <source>
        <dbReference type="Proteomes" id="UP000887013"/>
    </source>
</evidence>
<dbReference type="SUPFAM" id="SSF56672">
    <property type="entry name" value="DNA/RNA polymerases"/>
    <property type="match status" value="1"/>
</dbReference>
<sequence length="138" mass="15999">MESPFRLEGNDCLTIDLGLRRLCLLLVSQPINGANFLHHYGMQVDILHGCQELNRDLNSLILLRGPPFFSKPRRLPPEKLKAAKREFQYLIGICRLPNSYWTSLFPVVPENNGYWFPCRDFRKLNDGTALDRYPVHIS</sequence>
<accession>A0A8X6N9K5</accession>
<dbReference type="Proteomes" id="UP000887013">
    <property type="component" value="Unassembled WGS sequence"/>
</dbReference>
<reference evidence="1" key="1">
    <citation type="submission" date="2020-08" db="EMBL/GenBank/DDBJ databases">
        <title>Multicomponent nature underlies the extraordinary mechanical properties of spider dragline silk.</title>
        <authorList>
            <person name="Kono N."/>
            <person name="Nakamura H."/>
            <person name="Mori M."/>
            <person name="Yoshida Y."/>
            <person name="Ohtoshi R."/>
            <person name="Malay A.D."/>
            <person name="Moran D.A.P."/>
            <person name="Tomita M."/>
            <person name="Numata K."/>
            <person name="Arakawa K."/>
        </authorList>
    </citation>
    <scope>NUCLEOTIDE SEQUENCE</scope>
</reference>
<dbReference type="EMBL" id="BMAW01006936">
    <property type="protein sequence ID" value="GFT01326.1"/>
    <property type="molecule type" value="Genomic_DNA"/>
</dbReference>
<keyword evidence="2" id="KW-1185">Reference proteome</keyword>
<comment type="caution">
    <text evidence="1">The sequence shown here is derived from an EMBL/GenBank/DDBJ whole genome shotgun (WGS) entry which is preliminary data.</text>
</comment>
<proteinExistence type="predicted"/>
<name>A0A8X6N9K5_NEPPI</name>
<protein>
    <submittedName>
        <fullName evidence="1">Retrovirus-related Pol polyprotein from transposon 297</fullName>
    </submittedName>
</protein>
<dbReference type="OrthoDB" id="8067188at2759"/>
<dbReference type="AlphaFoldDB" id="A0A8X6N9K5"/>
<dbReference type="InterPro" id="IPR043502">
    <property type="entry name" value="DNA/RNA_pol_sf"/>
</dbReference>
<dbReference type="Gene3D" id="3.10.10.10">
    <property type="entry name" value="HIV Type 1 Reverse Transcriptase, subunit A, domain 1"/>
    <property type="match status" value="1"/>
</dbReference>
<gene>
    <name evidence="1" type="primary">pol_2772</name>
    <name evidence="1" type="ORF">NPIL_34371</name>
</gene>
<dbReference type="GO" id="GO:0071897">
    <property type="term" value="P:DNA biosynthetic process"/>
    <property type="evidence" value="ECO:0007669"/>
    <property type="project" value="UniProtKB-ARBA"/>
</dbReference>
<organism evidence="1 2">
    <name type="scientific">Nephila pilipes</name>
    <name type="common">Giant wood spider</name>
    <name type="synonym">Nephila maculata</name>
    <dbReference type="NCBI Taxonomy" id="299642"/>
    <lineage>
        <taxon>Eukaryota</taxon>
        <taxon>Metazoa</taxon>
        <taxon>Ecdysozoa</taxon>
        <taxon>Arthropoda</taxon>
        <taxon>Chelicerata</taxon>
        <taxon>Arachnida</taxon>
        <taxon>Araneae</taxon>
        <taxon>Araneomorphae</taxon>
        <taxon>Entelegynae</taxon>
        <taxon>Araneoidea</taxon>
        <taxon>Nephilidae</taxon>
        <taxon>Nephila</taxon>
    </lineage>
</organism>
<evidence type="ECO:0000313" key="1">
    <source>
        <dbReference type="EMBL" id="GFT01326.1"/>
    </source>
</evidence>